<dbReference type="Pfam" id="PF09835">
    <property type="entry name" value="DUF2062"/>
    <property type="match status" value="1"/>
</dbReference>
<evidence type="ECO:0000256" key="2">
    <source>
        <dbReference type="SAM" id="Phobius"/>
    </source>
</evidence>
<keyword evidence="2" id="KW-1133">Transmembrane helix</keyword>
<gene>
    <name evidence="4" type="ORF">DENIS_4700</name>
</gene>
<feature type="transmembrane region" description="Helical" evidence="2">
    <location>
        <begin position="37"/>
        <end position="66"/>
    </location>
</feature>
<feature type="domain" description="DUF2062" evidence="3">
    <location>
        <begin position="20"/>
        <end position="160"/>
    </location>
</feature>
<reference evidence="5" key="1">
    <citation type="submission" date="2017-11" db="EMBL/GenBank/DDBJ databases">
        <authorList>
            <person name="Watanabe M."/>
            <person name="Kojima H."/>
        </authorList>
    </citation>
    <scope>NUCLEOTIDE SEQUENCE [LARGE SCALE GENOMIC DNA]</scope>
    <source>
        <strain evidence="5">Tokyo 01</strain>
    </source>
</reference>
<keyword evidence="1" id="KW-0175">Coiled coil</keyword>
<feature type="coiled-coil region" evidence="1">
    <location>
        <begin position="159"/>
        <end position="186"/>
    </location>
</feature>
<sequence>MQEKSENQIAKSANKYLLSIKKTYERFVKIRGNPREIALGFALGLFIGMTPYMGIQMVIAVCLAAILKWNKISAAMGVWISNPLTAPLIYSITYYIGKKTLGIETACCLPETLELDIIIAIIKQAPEIFWILTVGGIILGIPLALAGYHLSFSAILRYREEIRRKIAEEKKKLANTRNKIKTKIKRRKKRRR</sequence>
<dbReference type="PANTHER" id="PTHR40547">
    <property type="entry name" value="SLL0298 PROTEIN"/>
    <property type="match status" value="1"/>
</dbReference>
<protein>
    <submittedName>
        <fullName evidence="4">DUF2062 domain-containing protein</fullName>
    </submittedName>
</protein>
<dbReference type="OrthoDB" id="9794343at2"/>
<keyword evidence="2" id="KW-0472">Membrane</keyword>
<reference evidence="5" key="2">
    <citation type="submission" date="2019-01" db="EMBL/GenBank/DDBJ databases">
        <title>Genome sequence of Desulfonema ishimotonii strain Tokyo 01.</title>
        <authorList>
            <person name="Fukui M."/>
        </authorList>
    </citation>
    <scope>NUCLEOTIDE SEQUENCE [LARGE SCALE GENOMIC DNA]</scope>
    <source>
        <strain evidence="5">Tokyo 01</strain>
    </source>
</reference>
<keyword evidence="2" id="KW-0812">Transmembrane</keyword>
<evidence type="ECO:0000256" key="1">
    <source>
        <dbReference type="SAM" id="Coils"/>
    </source>
</evidence>
<feature type="transmembrane region" description="Helical" evidence="2">
    <location>
        <begin position="128"/>
        <end position="156"/>
    </location>
</feature>
<name>A0A401G376_9BACT</name>
<dbReference type="InterPro" id="IPR018639">
    <property type="entry name" value="DUF2062"/>
</dbReference>
<dbReference type="PANTHER" id="PTHR40547:SF1">
    <property type="entry name" value="SLL0298 PROTEIN"/>
    <property type="match status" value="1"/>
</dbReference>
<evidence type="ECO:0000313" key="4">
    <source>
        <dbReference type="EMBL" id="GBC63702.1"/>
    </source>
</evidence>
<evidence type="ECO:0000313" key="5">
    <source>
        <dbReference type="Proteomes" id="UP000288096"/>
    </source>
</evidence>
<proteinExistence type="predicted"/>
<feature type="transmembrane region" description="Helical" evidence="2">
    <location>
        <begin position="72"/>
        <end position="96"/>
    </location>
</feature>
<dbReference type="RefSeq" id="WP_124330745.1">
    <property type="nucleotide sequence ID" value="NZ_BEXT01000001.1"/>
</dbReference>
<dbReference type="EMBL" id="BEXT01000001">
    <property type="protein sequence ID" value="GBC63702.1"/>
    <property type="molecule type" value="Genomic_DNA"/>
</dbReference>
<accession>A0A401G376</accession>
<dbReference type="AlphaFoldDB" id="A0A401G376"/>
<evidence type="ECO:0000259" key="3">
    <source>
        <dbReference type="Pfam" id="PF09835"/>
    </source>
</evidence>
<keyword evidence="5" id="KW-1185">Reference proteome</keyword>
<organism evidence="4 5">
    <name type="scientific">Desulfonema ishimotonii</name>
    <dbReference type="NCBI Taxonomy" id="45657"/>
    <lineage>
        <taxon>Bacteria</taxon>
        <taxon>Pseudomonadati</taxon>
        <taxon>Thermodesulfobacteriota</taxon>
        <taxon>Desulfobacteria</taxon>
        <taxon>Desulfobacterales</taxon>
        <taxon>Desulfococcaceae</taxon>
        <taxon>Desulfonema</taxon>
    </lineage>
</organism>
<comment type="caution">
    <text evidence="4">The sequence shown here is derived from an EMBL/GenBank/DDBJ whole genome shotgun (WGS) entry which is preliminary data.</text>
</comment>
<dbReference type="Proteomes" id="UP000288096">
    <property type="component" value="Unassembled WGS sequence"/>
</dbReference>